<dbReference type="Proteomes" id="UP000009169">
    <property type="component" value="Unassembled WGS sequence"/>
</dbReference>
<dbReference type="VEuPathDB" id="FungiDB:TEQG_02893"/>
<accession>F2PPP1</accession>
<name>F2PPP1_TRIEC</name>
<evidence type="ECO:0000313" key="2">
    <source>
        <dbReference type="Proteomes" id="UP000009169"/>
    </source>
</evidence>
<reference evidence="2" key="1">
    <citation type="journal article" date="2012" name="MBio">
        <title>Comparative genome analysis of Trichophyton rubrum and related dermatophytes reveals candidate genes involved in infection.</title>
        <authorList>
            <person name="Martinez D.A."/>
            <person name="Oliver B.G."/>
            <person name="Graeser Y."/>
            <person name="Goldberg J.M."/>
            <person name="Li W."/>
            <person name="Martinez-Rossi N.M."/>
            <person name="Monod M."/>
            <person name="Shelest E."/>
            <person name="Barton R.C."/>
            <person name="Birch E."/>
            <person name="Brakhage A.A."/>
            <person name="Chen Z."/>
            <person name="Gurr S.J."/>
            <person name="Heiman D."/>
            <person name="Heitman J."/>
            <person name="Kosti I."/>
            <person name="Rossi A."/>
            <person name="Saif S."/>
            <person name="Samalova M."/>
            <person name="Saunders C.W."/>
            <person name="Shea T."/>
            <person name="Summerbell R.C."/>
            <person name="Xu J."/>
            <person name="Young S."/>
            <person name="Zeng Q."/>
            <person name="Birren B.W."/>
            <person name="Cuomo C.A."/>
            <person name="White T.C."/>
        </authorList>
    </citation>
    <scope>NUCLEOTIDE SEQUENCE [LARGE SCALE GENOMIC DNA]</scope>
    <source>
        <strain evidence="2">ATCC MYA-4606 / CBS 127.97</strain>
    </source>
</reference>
<keyword evidence="2" id="KW-1185">Reference proteome</keyword>
<gene>
    <name evidence="1" type="ORF">TEQG_02893</name>
</gene>
<dbReference type="AlphaFoldDB" id="F2PPP1"/>
<proteinExistence type="predicted"/>
<evidence type="ECO:0000313" key="1">
    <source>
        <dbReference type="EMBL" id="EGE03859.1"/>
    </source>
</evidence>
<protein>
    <submittedName>
        <fullName evidence="1">Uncharacterized protein</fullName>
    </submittedName>
</protein>
<organism evidence="1 2">
    <name type="scientific">Trichophyton equinum (strain ATCC MYA-4606 / CBS 127.97)</name>
    <name type="common">Horse ringworm fungus</name>
    <dbReference type="NCBI Taxonomy" id="559882"/>
    <lineage>
        <taxon>Eukaryota</taxon>
        <taxon>Fungi</taxon>
        <taxon>Dikarya</taxon>
        <taxon>Ascomycota</taxon>
        <taxon>Pezizomycotina</taxon>
        <taxon>Eurotiomycetes</taxon>
        <taxon>Eurotiomycetidae</taxon>
        <taxon>Onygenales</taxon>
        <taxon>Arthrodermataceae</taxon>
        <taxon>Trichophyton</taxon>
    </lineage>
</organism>
<dbReference type="HOGENOM" id="CLU_1788185_0_0_1"/>
<dbReference type="EMBL" id="DS995729">
    <property type="protein sequence ID" value="EGE03859.1"/>
    <property type="molecule type" value="Genomic_DNA"/>
</dbReference>
<sequence>MAVLAAGAAALGGRDDSILQHLIMKIGDVMDSMSSCGLIFAVFRPCRLAYGAYGGLPNTEYHNIDNDNGITTTAAPENRRTRGKEGWLINFAGQTEAWVDNWTTPLVSTRGPPKTQYQRSFSRHDLPSQAIKQERSMFMMLVYHE</sequence>